<dbReference type="Gene3D" id="3.30.450.20">
    <property type="entry name" value="PAS domain"/>
    <property type="match status" value="2"/>
</dbReference>
<feature type="domain" description="HAMP" evidence="12">
    <location>
        <begin position="307"/>
        <end position="360"/>
    </location>
</feature>
<evidence type="ECO:0000256" key="8">
    <source>
        <dbReference type="ARBA" id="ARBA00029447"/>
    </source>
</evidence>
<evidence type="ECO:0000259" key="12">
    <source>
        <dbReference type="PROSITE" id="PS50885"/>
    </source>
</evidence>
<name>A0ABS1THA2_9CLOT</name>
<evidence type="ECO:0000256" key="9">
    <source>
        <dbReference type="PROSITE-ProRule" id="PRU00284"/>
    </source>
</evidence>
<dbReference type="EMBL" id="JAESWC010000014">
    <property type="protein sequence ID" value="MBL4937328.1"/>
    <property type="molecule type" value="Genomic_DNA"/>
</dbReference>
<gene>
    <name evidence="13" type="ORF">JK636_16485</name>
</gene>
<dbReference type="RefSeq" id="WP_202750082.1">
    <property type="nucleotide sequence ID" value="NZ_JAESWC010000014.1"/>
</dbReference>
<keyword evidence="14" id="KW-1185">Reference proteome</keyword>
<sequence length="666" mass="72155">MKKSTKLKTQIVIMLIVAIVVPVFIITAYNSLNTRSMLNNQYESNLSDNVNWISETIKANSKSNIESVNMLSQDPNVMGILDNKDSEVWLLKSFESFLSTHKDVLNVYYGINNGKMILVPKQELPSSYDPTKTNWYKLALEKDGQVAITQPYEDAIQKGVYEITFAKAVKDAKTNQVIGVVGIDVKLSTISKLVSQVKLGDSGYAAVIDNAGTIIAHQDSALLGKTSKDEKWIDEILNSKESKGKHIISGKSYVTYSLTEPETSWKIVGLIPESEVTSAISKSTIASIIISLILCILAAIVGVWFSSSIANPINKLLGVLDKASEGDFTVIAENKKSSYEVEMITISINKMISNIVALLKGIIDTSVGVKESSEGLVSIMEQSSEVGEEVSKAVQQISEGAQDQAESLDDSSVIVNKLGEDVNTAIESSISMLTASDNVKKSTQDGTLAITRLKDAFKETTNANLELEQGINILAQNSNKISAITDTIKSITEQTSLLALNASIEAARAGEAGRGFAVVAEEVRKLAEQSSSSAEEINKVISDIRESIALVFIKIELVSKLAVNSEKGVENTNLSFISIEDAIKLLEQSINSVSDTLQSVSIRKDEVIDKITSIATVSQETAATTEEVSASSEEQSAGLQEVLASAEELRILSQKLDEMVRKFKID</sequence>
<keyword evidence="3" id="KW-0145">Chemotaxis</keyword>
<evidence type="ECO:0000256" key="10">
    <source>
        <dbReference type="SAM" id="Phobius"/>
    </source>
</evidence>
<dbReference type="Proteomes" id="UP000632377">
    <property type="component" value="Unassembled WGS sequence"/>
</dbReference>
<dbReference type="PROSITE" id="PS50111">
    <property type="entry name" value="CHEMOTAXIS_TRANSDUC_2"/>
    <property type="match status" value="1"/>
</dbReference>
<dbReference type="PANTHER" id="PTHR32089:SF114">
    <property type="entry name" value="METHYL-ACCEPTING CHEMOTAXIS PROTEIN MCPB"/>
    <property type="match status" value="1"/>
</dbReference>
<evidence type="ECO:0000256" key="2">
    <source>
        <dbReference type="ARBA" id="ARBA00022475"/>
    </source>
</evidence>
<dbReference type="Pfam" id="PF00672">
    <property type="entry name" value="HAMP"/>
    <property type="match status" value="1"/>
</dbReference>
<dbReference type="InterPro" id="IPR004089">
    <property type="entry name" value="MCPsignal_dom"/>
</dbReference>
<dbReference type="CDD" id="cd12913">
    <property type="entry name" value="PDC1_MCP_like"/>
    <property type="match status" value="1"/>
</dbReference>
<dbReference type="Pfam" id="PF02743">
    <property type="entry name" value="dCache_1"/>
    <property type="match status" value="1"/>
</dbReference>
<organism evidence="13 14">
    <name type="scientific">Clostridium rhizosphaerae</name>
    <dbReference type="NCBI Taxonomy" id="2803861"/>
    <lineage>
        <taxon>Bacteria</taxon>
        <taxon>Bacillati</taxon>
        <taxon>Bacillota</taxon>
        <taxon>Clostridia</taxon>
        <taxon>Eubacteriales</taxon>
        <taxon>Clostridiaceae</taxon>
        <taxon>Clostridium</taxon>
    </lineage>
</organism>
<evidence type="ECO:0000256" key="7">
    <source>
        <dbReference type="ARBA" id="ARBA00023224"/>
    </source>
</evidence>
<keyword evidence="2" id="KW-1003">Cell membrane</keyword>
<evidence type="ECO:0000256" key="4">
    <source>
        <dbReference type="ARBA" id="ARBA00022692"/>
    </source>
</evidence>
<evidence type="ECO:0000256" key="1">
    <source>
        <dbReference type="ARBA" id="ARBA00004651"/>
    </source>
</evidence>
<keyword evidence="6 10" id="KW-0472">Membrane</keyword>
<keyword evidence="7 9" id="KW-0807">Transducer</keyword>
<comment type="similarity">
    <text evidence="8">Belongs to the methyl-accepting chemotaxis (MCP) protein family.</text>
</comment>
<dbReference type="InterPro" id="IPR029151">
    <property type="entry name" value="Sensor-like_sf"/>
</dbReference>
<protein>
    <submittedName>
        <fullName evidence="13">Methyl-accepting chemotaxis protein</fullName>
    </submittedName>
</protein>
<dbReference type="SUPFAM" id="SSF58104">
    <property type="entry name" value="Methyl-accepting chemotaxis protein (MCP) signaling domain"/>
    <property type="match status" value="1"/>
</dbReference>
<evidence type="ECO:0000313" key="14">
    <source>
        <dbReference type="Proteomes" id="UP000632377"/>
    </source>
</evidence>
<dbReference type="SMART" id="SM00283">
    <property type="entry name" value="MA"/>
    <property type="match status" value="1"/>
</dbReference>
<keyword evidence="5 10" id="KW-1133">Transmembrane helix</keyword>
<reference evidence="13 14" key="1">
    <citation type="submission" date="2021-01" db="EMBL/GenBank/DDBJ databases">
        <title>Genome public.</title>
        <authorList>
            <person name="Liu C."/>
            <person name="Sun Q."/>
        </authorList>
    </citation>
    <scope>NUCLEOTIDE SEQUENCE [LARGE SCALE GENOMIC DNA]</scope>
    <source>
        <strain evidence="13 14">YIM B02515</strain>
    </source>
</reference>
<evidence type="ECO:0000259" key="11">
    <source>
        <dbReference type="PROSITE" id="PS50111"/>
    </source>
</evidence>
<evidence type="ECO:0000256" key="3">
    <source>
        <dbReference type="ARBA" id="ARBA00022500"/>
    </source>
</evidence>
<keyword evidence="4 10" id="KW-0812">Transmembrane</keyword>
<comment type="caution">
    <text evidence="13">The sequence shown here is derived from an EMBL/GenBank/DDBJ whole genome shotgun (WGS) entry which is preliminary data.</text>
</comment>
<dbReference type="CDD" id="cd12912">
    <property type="entry name" value="PDC2_MCP_like"/>
    <property type="match status" value="1"/>
</dbReference>
<feature type="transmembrane region" description="Helical" evidence="10">
    <location>
        <begin position="285"/>
        <end position="305"/>
    </location>
</feature>
<dbReference type="Gene3D" id="1.10.287.950">
    <property type="entry name" value="Methyl-accepting chemotaxis protein"/>
    <property type="match status" value="1"/>
</dbReference>
<dbReference type="Pfam" id="PF00015">
    <property type="entry name" value="MCPsignal"/>
    <property type="match status" value="1"/>
</dbReference>
<feature type="domain" description="Methyl-accepting transducer" evidence="11">
    <location>
        <begin position="379"/>
        <end position="636"/>
    </location>
</feature>
<dbReference type="PANTHER" id="PTHR32089">
    <property type="entry name" value="METHYL-ACCEPTING CHEMOTAXIS PROTEIN MCPB"/>
    <property type="match status" value="1"/>
</dbReference>
<evidence type="ECO:0000313" key="13">
    <source>
        <dbReference type="EMBL" id="MBL4937328.1"/>
    </source>
</evidence>
<proteinExistence type="inferred from homology"/>
<dbReference type="InterPro" id="IPR003660">
    <property type="entry name" value="HAMP_dom"/>
</dbReference>
<feature type="transmembrane region" description="Helical" evidence="10">
    <location>
        <begin position="12"/>
        <end position="32"/>
    </location>
</feature>
<accession>A0ABS1THA2</accession>
<evidence type="ECO:0000256" key="6">
    <source>
        <dbReference type="ARBA" id="ARBA00023136"/>
    </source>
</evidence>
<evidence type="ECO:0000256" key="5">
    <source>
        <dbReference type="ARBA" id="ARBA00022989"/>
    </source>
</evidence>
<comment type="subcellular location">
    <subcellularLocation>
        <location evidence="1">Cell membrane</location>
        <topology evidence="1">Multi-pass membrane protein</topology>
    </subcellularLocation>
</comment>
<dbReference type="PROSITE" id="PS50885">
    <property type="entry name" value="HAMP"/>
    <property type="match status" value="1"/>
</dbReference>
<dbReference type="SUPFAM" id="SSF103190">
    <property type="entry name" value="Sensory domain-like"/>
    <property type="match status" value="1"/>
</dbReference>
<dbReference type="InterPro" id="IPR033479">
    <property type="entry name" value="dCache_1"/>
</dbReference>